<feature type="region of interest" description="Disordered" evidence="1">
    <location>
        <begin position="1"/>
        <end position="42"/>
    </location>
</feature>
<comment type="caution">
    <text evidence="3">The sequence shown here is derived from an EMBL/GenBank/DDBJ whole genome shotgun (WGS) entry which is preliminary data.</text>
</comment>
<feature type="compositionally biased region" description="Pro residues" evidence="1">
    <location>
        <begin position="1"/>
        <end position="10"/>
    </location>
</feature>
<evidence type="ECO:0000313" key="2">
    <source>
        <dbReference type="EMBL" id="CAF1560534.1"/>
    </source>
</evidence>
<protein>
    <submittedName>
        <fullName evidence="3">Uncharacterized protein</fullName>
    </submittedName>
</protein>
<accession>A0A816GNL7</accession>
<sequence length="249" mass="28529">MQKPPPPPPQQQQQQQQLLVKHEPMSFDEQQIKTEAHDDSLNESINTIKTRSDPYQSVPPHVLEQIDEVINDVISGAGMIPQEVSSNTHPSSTPVQIVPLTQPKIQPQHMITTHHPYIQQQQQIHEWSNYQQQPTLNIAAMRGPPSYTHYHSQQQQHHHDLLPATTNVINTAGVQHPEQQQIVAERISSILASSPHEQQQTTISQTPIQIKRAWPMNQHQQSGDNHFLGRSISSQQQQQIHEWSNYQQQ</sequence>
<reference evidence="3" key="1">
    <citation type="submission" date="2021-02" db="EMBL/GenBank/DDBJ databases">
        <authorList>
            <person name="Nowell W R."/>
        </authorList>
    </citation>
    <scope>NUCLEOTIDE SEQUENCE</scope>
</reference>
<evidence type="ECO:0000256" key="1">
    <source>
        <dbReference type="SAM" id="MobiDB-lite"/>
    </source>
</evidence>
<name>A0A816GNL7_9BILA</name>
<dbReference type="Proteomes" id="UP000663854">
    <property type="component" value="Unassembled WGS sequence"/>
</dbReference>
<proteinExistence type="predicted"/>
<organism evidence="3 4">
    <name type="scientific">Rotaria sordida</name>
    <dbReference type="NCBI Taxonomy" id="392033"/>
    <lineage>
        <taxon>Eukaryota</taxon>
        <taxon>Metazoa</taxon>
        <taxon>Spiralia</taxon>
        <taxon>Gnathifera</taxon>
        <taxon>Rotifera</taxon>
        <taxon>Eurotatoria</taxon>
        <taxon>Bdelloidea</taxon>
        <taxon>Philodinida</taxon>
        <taxon>Philodinidae</taxon>
        <taxon>Rotaria</taxon>
    </lineage>
</organism>
<feature type="compositionally biased region" description="Basic and acidic residues" evidence="1">
    <location>
        <begin position="20"/>
        <end position="40"/>
    </location>
</feature>
<dbReference type="AlphaFoldDB" id="A0A816GNL7"/>
<feature type="region of interest" description="Disordered" evidence="1">
    <location>
        <begin position="216"/>
        <end position="249"/>
    </location>
</feature>
<dbReference type="EMBL" id="CAJNOL010016964">
    <property type="protein sequence ID" value="CAF1676883.1"/>
    <property type="molecule type" value="Genomic_DNA"/>
</dbReference>
<feature type="non-terminal residue" evidence="3">
    <location>
        <position position="1"/>
    </location>
</feature>
<dbReference type="Proteomes" id="UP000663870">
    <property type="component" value="Unassembled WGS sequence"/>
</dbReference>
<gene>
    <name evidence="3" type="ORF">JXQ802_LOCUS58518</name>
    <name evidence="2" type="ORF">PYM288_LOCUS41884</name>
</gene>
<evidence type="ECO:0000313" key="4">
    <source>
        <dbReference type="Proteomes" id="UP000663870"/>
    </source>
</evidence>
<keyword evidence="4" id="KW-1185">Reference proteome</keyword>
<evidence type="ECO:0000313" key="3">
    <source>
        <dbReference type="EMBL" id="CAF1676883.1"/>
    </source>
</evidence>
<feature type="compositionally biased region" description="Low complexity" evidence="1">
    <location>
        <begin position="231"/>
        <end position="240"/>
    </location>
</feature>
<dbReference type="EMBL" id="CAJNOH010015046">
    <property type="protein sequence ID" value="CAF1560534.1"/>
    <property type="molecule type" value="Genomic_DNA"/>
</dbReference>